<reference evidence="7 8" key="1">
    <citation type="submission" date="2017-07" db="EMBL/GenBank/DDBJ databases">
        <title>Draft Genome Sequences of Select Purple Nonsulfur Bacteria.</title>
        <authorList>
            <person name="Lasarre B."/>
            <person name="Mckinlay J.B."/>
        </authorList>
    </citation>
    <scope>NUCLEOTIDE SEQUENCE [LARGE SCALE GENOMIC DNA]</scope>
    <source>
        <strain evidence="7 8">DSM 11907</strain>
    </source>
</reference>
<dbReference type="GO" id="GO:0004540">
    <property type="term" value="F:RNA nuclease activity"/>
    <property type="evidence" value="ECO:0007669"/>
    <property type="project" value="InterPro"/>
</dbReference>
<evidence type="ECO:0000256" key="1">
    <source>
        <dbReference type="ARBA" id="ARBA00022553"/>
    </source>
</evidence>
<dbReference type="InterPro" id="IPR008201">
    <property type="entry name" value="HepT-like"/>
</dbReference>
<dbReference type="EMBL" id="NPEU01000127">
    <property type="protein sequence ID" value="RAI38413.1"/>
    <property type="molecule type" value="Genomic_DNA"/>
</dbReference>
<gene>
    <name evidence="7" type="ORF">CH338_12755</name>
</gene>
<dbReference type="GO" id="GO:0110001">
    <property type="term" value="C:toxin-antitoxin complex"/>
    <property type="evidence" value="ECO:0007669"/>
    <property type="project" value="InterPro"/>
</dbReference>
<organism evidence="7 8">
    <name type="scientific">Rhodoplanes elegans</name>
    <dbReference type="NCBI Taxonomy" id="29408"/>
    <lineage>
        <taxon>Bacteria</taxon>
        <taxon>Pseudomonadati</taxon>
        <taxon>Pseudomonadota</taxon>
        <taxon>Alphaproteobacteria</taxon>
        <taxon>Hyphomicrobiales</taxon>
        <taxon>Nitrobacteraceae</taxon>
        <taxon>Rhodoplanes</taxon>
    </lineage>
</organism>
<keyword evidence="1" id="KW-0597">Phosphoprotein</keyword>
<dbReference type="GO" id="GO:0016787">
    <property type="term" value="F:hydrolase activity"/>
    <property type="evidence" value="ECO:0007669"/>
    <property type="project" value="UniProtKB-KW"/>
</dbReference>
<protein>
    <recommendedName>
        <fullName evidence="9">DUF86 domain-containing protein</fullName>
    </recommendedName>
</protein>
<dbReference type="Gene3D" id="1.20.120.580">
    <property type="entry name" value="bsu32300-like"/>
    <property type="match status" value="1"/>
</dbReference>
<dbReference type="GO" id="GO:0000166">
    <property type="term" value="F:nucleotide binding"/>
    <property type="evidence" value="ECO:0007669"/>
    <property type="project" value="UniProtKB-KW"/>
</dbReference>
<accession>A0A327KLK4</accession>
<evidence type="ECO:0008006" key="9">
    <source>
        <dbReference type="Google" id="ProtNLM"/>
    </source>
</evidence>
<comment type="caution">
    <text evidence="7">The sequence shown here is derived from an EMBL/GenBank/DDBJ whole genome shotgun (WGS) entry which is preliminary data.</text>
</comment>
<dbReference type="Pfam" id="PF01934">
    <property type="entry name" value="HepT-like"/>
    <property type="match status" value="1"/>
</dbReference>
<dbReference type="PANTHER" id="PTHR34139:SF1">
    <property type="entry name" value="RNASE MJ1380-RELATED"/>
    <property type="match status" value="1"/>
</dbReference>
<evidence type="ECO:0000256" key="5">
    <source>
        <dbReference type="ARBA" id="ARBA00022801"/>
    </source>
</evidence>
<evidence type="ECO:0000313" key="7">
    <source>
        <dbReference type="EMBL" id="RAI38413.1"/>
    </source>
</evidence>
<name>A0A327KLK4_9BRAD</name>
<dbReference type="InterPro" id="IPR051813">
    <property type="entry name" value="HepT_RNase_toxin"/>
</dbReference>
<comment type="similarity">
    <text evidence="6">Belongs to the HepT RNase toxin family.</text>
</comment>
<keyword evidence="5" id="KW-0378">Hydrolase</keyword>
<evidence type="ECO:0000256" key="4">
    <source>
        <dbReference type="ARBA" id="ARBA00022741"/>
    </source>
</evidence>
<evidence type="ECO:0000256" key="3">
    <source>
        <dbReference type="ARBA" id="ARBA00022722"/>
    </source>
</evidence>
<dbReference type="PANTHER" id="PTHR34139">
    <property type="entry name" value="UPF0331 PROTEIN MJ0127"/>
    <property type="match status" value="1"/>
</dbReference>
<evidence type="ECO:0000313" key="8">
    <source>
        <dbReference type="Proteomes" id="UP000248863"/>
    </source>
</evidence>
<dbReference type="OrthoDB" id="4829434at2"/>
<keyword evidence="4" id="KW-0547">Nucleotide-binding</keyword>
<dbReference type="InterPro" id="IPR037038">
    <property type="entry name" value="HepT-like_sf"/>
</dbReference>
<dbReference type="AlphaFoldDB" id="A0A327KLK4"/>
<dbReference type="RefSeq" id="WP_111357551.1">
    <property type="nucleotide sequence ID" value="NZ_NHSK01000091.1"/>
</dbReference>
<dbReference type="Proteomes" id="UP000248863">
    <property type="component" value="Unassembled WGS sequence"/>
</dbReference>
<keyword evidence="8" id="KW-1185">Reference proteome</keyword>
<keyword evidence="3" id="KW-0540">Nuclease</keyword>
<sequence>MSRTVRERLQDARAFADAGETHALGLDRAVFADVVEVKQAVYFCLIGLSEALKFVPTAVLDAEPTIPWPSIIGMRNRLVHTYWRIDDDIVYDVVTLELSPLSKALGRLLAAHSGP</sequence>
<proteinExistence type="inferred from homology"/>
<evidence type="ECO:0000256" key="2">
    <source>
        <dbReference type="ARBA" id="ARBA00022649"/>
    </source>
</evidence>
<evidence type="ECO:0000256" key="6">
    <source>
        <dbReference type="ARBA" id="ARBA00024207"/>
    </source>
</evidence>
<keyword evidence="2" id="KW-1277">Toxin-antitoxin system</keyword>